<dbReference type="EMBL" id="ADMB01000046">
    <property type="protein sequence ID" value="EHR37710.1"/>
    <property type="molecule type" value="Genomic_DNA"/>
</dbReference>
<keyword evidence="2" id="KW-1185">Reference proteome</keyword>
<proteinExistence type="predicted"/>
<evidence type="ECO:0000313" key="1">
    <source>
        <dbReference type="EMBL" id="EHR37710.1"/>
    </source>
</evidence>
<sequence>MKGGETMSIKRNGIMLTAKITGEMNVEDIPVANWADIDALKGDDTDPLEVIMSIPAGKSTRGWNYTSNALNSIVGEVNSTGLPGFLGHQKAENVATEFPTPVTHWIGAKMENGTAYFRGLIDKSAGDLKRWIRGKAINQVSIFGYPQLQQNSVTGETDVIDYKGLSIDWTPLNRAGMPTSLMATSGEMDAIAQPADTSHEALRETLRSDAYAKLGNNSSDGYVSVNSVYDDYFIAYRSDYSNRGNEETYYKIGYAKGPDNTIVLGEPVEVRRKETWEPVGEMEIKNMNNKLKDLLDDGTITKEDLKQACGEIGISNNEEPNKIEQACGEMFGKTGDELLNDIKSAAELLKQSNNKNKEKIIDKVLSEKVSGEMAQNVVKKMLHTDSSDEAVIAGEIDSILADKSVQALLANTKIDIVPPINVNNNNNSFFVTKKVSI</sequence>
<name>A0ABN0EJA9_9FIRM</name>
<reference evidence="1 2" key="1">
    <citation type="submission" date="2012-01" db="EMBL/GenBank/DDBJ databases">
        <title>The Genome Sequence of Megamonas funiformis YIT 11815.</title>
        <authorList>
            <consortium name="The Broad Institute Genome Sequencing Platform"/>
            <person name="Earl A."/>
            <person name="Ward D."/>
            <person name="Feldgarden M."/>
            <person name="Gevers D."/>
            <person name="Morotomi M."/>
            <person name="Young S.K."/>
            <person name="Zeng Q."/>
            <person name="Gargeya S."/>
            <person name="Fitzgerald M."/>
            <person name="Haas B."/>
            <person name="Abouelleil A."/>
            <person name="Alvarado L."/>
            <person name="Arachchi H.M."/>
            <person name="Berlin A."/>
            <person name="Chapman S.B."/>
            <person name="Gearin G."/>
            <person name="Goldberg J."/>
            <person name="Griggs A."/>
            <person name="Gujja S."/>
            <person name="Hansen M."/>
            <person name="Heiman D."/>
            <person name="Howarth C."/>
            <person name="Larimer J."/>
            <person name="Lui A."/>
            <person name="MacDonald P.J.P."/>
            <person name="McCowen C."/>
            <person name="Montmayeur A."/>
            <person name="Murphy C."/>
            <person name="Neiman D."/>
            <person name="Pearson M."/>
            <person name="Priest M."/>
            <person name="Roberts A."/>
            <person name="Saif S."/>
            <person name="Shea T."/>
            <person name="Sisk P."/>
            <person name="Stolte C."/>
            <person name="Sykes S."/>
            <person name="Wortman J."/>
            <person name="Nusbaum C."/>
            <person name="Birren B."/>
        </authorList>
    </citation>
    <scope>NUCLEOTIDE SEQUENCE [LARGE SCALE GENOMIC DNA]</scope>
    <source>
        <strain evidence="1 2">YIT 11815</strain>
    </source>
</reference>
<gene>
    <name evidence="1" type="ORF">HMPREF9454_00954</name>
</gene>
<comment type="caution">
    <text evidence="1">The sequence shown here is derived from an EMBL/GenBank/DDBJ whole genome shotgun (WGS) entry which is preliminary data.</text>
</comment>
<evidence type="ECO:0000313" key="2">
    <source>
        <dbReference type="Proteomes" id="UP000005963"/>
    </source>
</evidence>
<dbReference type="Proteomes" id="UP000005963">
    <property type="component" value="Unassembled WGS sequence"/>
</dbReference>
<organism evidence="1 2">
    <name type="scientific">Megamonas funiformis YIT 11815</name>
    <dbReference type="NCBI Taxonomy" id="742816"/>
    <lineage>
        <taxon>Bacteria</taxon>
        <taxon>Bacillati</taxon>
        <taxon>Bacillota</taxon>
        <taxon>Negativicutes</taxon>
        <taxon>Selenomonadales</taxon>
        <taxon>Selenomonadaceae</taxon>
        <taxon>Megamonas</taxon>
    </lineage>
</organism>
<protein>
    <submittedName>
        <fullName evidence="1">Uncharacterized protein</fullName>
    </submittedName>
</protein>
<accession>A0ABN0EJA9</accession>